<dbReference type="OrthoDB" id="10428786at2759"/>
<evidence type="ECO:0000313" key="2">
    <source>
        <dbReference type="EMBL" id="THH32794.1"/>
    </source>
</evidence>
<gene>
    <name evidence="2" type="ORF">EUX98_g1383</name>
</gene>
<name>A0A4S4N1K1_9APHY</name>
<accession>A0A4S4N1K1</accession>
<dbReference type="AlphaFoldDB" id="A0A4S4N1K1"/>
<feature type="region of interest" description="Disordered" evidence="1">
    <location>
        <begin position="49"/>
        <end position="137"/>
    </location>
</feature>
<dbReference type="EMBL" id="SGPM01000015">
    <property type="protein sequence ID" value="THH32794.1"/>
    <property type="molecule type" value="Genomic_DNA"/>
</dbReference>
<sequence length="137" mass="14757">MVIAGVVLLAYGTRSKRTDFDNTGTNTPTWQHRIEQQRRDVDVSKSISNAATGTEPPVQSNVNAIPLPGNKNNTENGGSWITTVMQGKNPAAAQAPGKENVRNRVNEKGTTYTKTPAYSDPKSSKPEGYGKTPGDKK</sequence>
<keyword evidence="3" id="KW-1185">Reference proteome</keyword>
<evidence type="ECO:0000313" key="3">
    <source>
        <dbReference type="Proteomes" id="UP000308730"/>
    </source>
</evidence>
<feature type="compositionally biased region" description="Polar residues" evidence="1">
    <location>
        <begin position="49"/>
        <end position="63"/>
    </location>
</feature>
<feature type="compositionally biased region" description="Polar residues" evidence="1">
    <location>
        <begin position="70"/>
        <end position="86"/>
    </location>
</feature>
<dbReference type="Proteomes" id="UP000308730">
    <property type="component" value="Unassembled WGS sequence"/>
</dbReference>
<organism evidence="2 3">
    <name type="scientific">Antrodiella citrinella</name>
    <dbReference type="NCBI Taxonomy" id="2447956"/>
    <lineage>
        <taxon>Eukaryota</taxon>
        <taxon>Fungi</taxon>
        <taxon>Dikarya</taxon>
        <taxon>Basidiomycota</taxon>
        <taxon>Agaricomycotina</taxon>
        <taxon>Agaricomycetes</taxon>
        <taxon>Polyporales</taxon>
        <taxon>Steccherinaceae</taxon>
        <taxon>Antrodiella</taxon>
    </lineage>
</organism>
<reference evidence="2 3" key="1">
    <citation type="submission" date="2019-02" db="EMBL/GenBank/DDBJ databases">
        <title>Genome sequencing of the rare red list fungi Antrodiella citrinella (Flaviporus citrinellus).</title>
        <authorList>
            <person name="Buettner E."/>
            <person name="Kellner H."/>
        </authorList>
    </citation>
    <scope>NUCLEOTIDE SEQUENCE [LARGE SCALE GENOMIC DNA]</scope>
    <source>
        <strain evidence="2 3">DSM 108506</strain>
    </source>
</reference>
<comment type="caution">
    <text evidence="2">The sequence shown here is derived from an EMBL/GenBank/DDBJ whole genome shotgun (WGS) entry which is preliminary data.</text>
</comment>
<proteinExistence type="predicted"/>
<evidence type="ECO:0000256" key="1">
    <source>
        <dbReference type="SAM" id="MobiDB-lite"/>
    </source>
</evidence>
<protein>
    <submittedName>
        <fullName evidence="2">Uncharacterized protein</fullName>
    </submittedName>
</protein>